<dbReference type="EMBL" id="MU007028">
    <property type="protein sequence ID" value="KAF2432101.1"/>
    <property type="molecule type" value="Genomic_DNA"/>
</dbReference>
<feature type="compositionally biased region" description="Low complexity" evidence="1">
    <location>
        <begin position="9"/>
        <end position="20"/>
    </location>
</feature>
<feature type="region of interest" description="Disordered" evidence="1">
    <location>
        <begin position="64"/>
        <end position="83"/>
    </location>
</feature>
<feature type="compositionally biased region" description="Polar residues" evidence="1">
    <location>
        <begin position="21"/>
        <end position="33"/>
    </location>
</feature>
<keyword evidence="3" id="KW-1185">Reference proteome</keyword>
<reference evidence="2" key="1">
    <citation type="journal article" date="2020" name="Stud. Mycol.">
        <title>101 Dothideomycetes genomes: a test case for predicting lifestyles and emergence of pathogens.</title>
        <authorList>
            <person name="Haridas S."/>
            <person name="Albert R."/>
            <person name="Binder M."/>
            <person name="Bloem J."/>
            <person name="Labutti K."/>
            <person name="Salamov A."/>
            <person name="Andreopoulos B."/>
            <person name="Baker S."/>
            <person name="Barry K."/>
            <person name="Bills G."/>
            <person name="Bluhm B."/>
            <person name="Cannon C."/>
            <person name="Castanera R."/>
            <person name="Culley D."/>
            <person name="Daum C."/>
            <person name="Ezra D."/>
            <person name="Gonzalez J."/>
            <person name="Henrissat B."/>
            <person name="Kuo A."/>
            <person name="Liang C."/>
            <person name="Lipzen A."/>
            <person name="Lutzoni F."/>
            <person name="Magnuson J."/>
            <person name="Mondo S."/>
            <person name="Nolan M."/>
            <person name="Ohm R."/>
            <person name="Pangilinan J."/>
            <person name="Park H.-J."/>
            <person name="Ramirez L."/>
            <person name="Alfaro M."/>
            <person name="Sun H."/>
            <person name="Tritt A."/>
            <person name="Yoshinaga Y."/>
            <person name="Zwiers L.-H."/>
            <person name="Turgeon B."/>
            <person name="Goodwin S."/>
            <person name="Spatafora J."/>
            <person name="Crous P."/>
            <person name="Grigoriev I."/>
        </authorList>
    </citation>
    <scope>NUCLEOTIDE SEQUENCE</scope>
    <source>
        <strain evidence="2">CBS 130266</strain>
    </source>
</reference>
<evidence type="ECO:0000313" key="2">
    <source>
        <dbReference type="EMBL" id="KAF2432101.1"/>
    </source>
</evidence>
<evidence type="ECO:0000256" key="1">
    <source>
        <dbReference type="SAM" id="MobiDB-lite"/>
    </source>
</evidence>
<feature type="region of interest" description="Disordered" evidence="1">
    <location>
        <begin position="130"/>
        <end position="169"/>
    </location>
</feature>
<feature type="compositionally biased region" description="Low complexity" evidence="1">
    <location>
        <begin position="67"/>
        <end position="83"/>
    </location>
</feature>
<proteinExistence type="predicted"/>
<protein>
    <submittedName>
        <fullName evidence="2">Uncharacterized protein</fullName>
    </submittedName>
</protein>
<dbReference type="AlphaFoldDB" id="A0A9P4NVV9"/>
<feature type="region of interest" description="Disordered" evidence="1">
    <location>
        <begin position="1"/>
        <end position="33"/>
    </location>
</feature>
<comment type="caution">
    <text evidence="2">The sequence shown here is derived from an EMBL/GenBank/DDBJ whole genome shotgun (WGS) entry which is preliminary data.</text>
</comment>
<sequence>MAHTPLEGSSSSLRTTSPSSAQTMSSIQSTKPIVNTSQYRRKVIADGNVVRVFESRRRHCRRRRGNFDTTSRTDTFRTDSSTSDSLLLASLKSDQPASKSLAVQSPVQDENVQPISLAQPRTQQKPLIYMPPKSFGKATTSSSERIVGNSRREDLLTPPPTPRLRRLPTPDLEPMKAREFCDCCPWQLDAVPCVYCGSQPAKDSGSYC</sequence>
<gene>
    <name evidence="2" type="ORF">EJ08DRAFT_659446</name>
</gene>
<dbReference type="Proteomes" id="UP000800235">
    <property type="component" value="Unassembled WGS sequence"/>
</dbReference>
<name>A0A9P4NVV9_9PEZI</name>
<organism evidence="2 3">
    <name type="scientific">Tothia fuscella</name>
    <dbReference type="NCBI Taxonomy" id="1048955"/>
    <lineage>
        <taxon>Eukaryota</taxon>
        <taxon>Fungi</taxon>
        <taxon>Dikarya</taxon>
        <taxon>Ascomycota</taxon>
        <taxon>Pezizomycotina</taxon>
        <taxon>Dothideomycetes</taxon>
        <taxon>Pleosporomycetidae</taxon>
        <taxon>Venturiales</taxon>
        <taxon>Cylindrosympodiaceae</taxon>
        <taxon>Tothia</taxon>
    </lineage>
</organism>
<accession>A0A9P4NVV9</accession>
<evidence type="ECO:0000313" key="3">
    <source>
        <dbReference type="Proteomes" id="UP000800235"/>
    </source>
</evidence>